<dbReference type="PANTHER" id="PTHR30514">
    <property type="entry name" value="GLUCOKINASE"/>
    <property type="match status" value="1"/>
</dbReference>
<name>A0A2T3G617_9FIRM</name>
<proteinExistence type="predicted"/>
<dbReference type="Pfam" id="PF01418">
    <property type="entry name" value="HTH_6"/>
    <property type="match status" value="1"/>
</dbReference>
<sequence>MNLFINLKENKELSKNERILADYILKHPEDVLKMSSKDLGKECFVSTATVYRLCDKLGLSGFSDLKIKITSSLDDYRKSNEDFNFDFPVNQFQTHYEIIQKIKEDYEQTLNLTANLFSLDQLRLIASAMEKAQIIDVYTSAGNINFALNFQFQMQEIGIQVNVPVDEYQQRLIAASSDENHLAIIITFGGRGILSDILPRILHKVKTPIVLISSYDYTFKDFDPDYQLYISPYENHYKKISSFSTRLSILYILDVLYTCYFKLDYQENIEKKLAYYNNIVEGTIK</sequence>
<gene>
    <name evidence="2" type="ORF">C7U54_02265</name>
</gene>
<dbReference type="GO" id="GO:0003700">
    <property type="term" value="F:DNA-binding transcription factor activity"/>
    <property type="evidence" value="ECO:0007669"/>
    <property type="project" value="InterPro"/>
</dbReference>
<dbReference type="Gene3D" id="1.10.10.10">
    <property type="entry name" value="Winged helix-like DNA-binding domain superfamily/Winged helix DNA-binding domain"/>
    <property type="match status" value="1"/>
</dbReference>
<dbReference type="PANTHER" id="PTHR30514:SF10">
    <property type="entry name" value="MURR_RPIR FAMILY TRANSCRIPTIONAL REGULATOR"/>
    <property type="match status" value="1"/>
</dbReference>
<accession>A0A2T3G617</accession>
<organism evidence="2 3">
    <name type="scientific">Faecalibacillus intestinalis</name>
    <dbReference type="NCBI Taxonomy" id="1982626"/>
    <lineage>
        <taxon>Bacteria</taxon>
        <taxon>Bacillati</taxon>
        <taxon>Bacillota</taxon>
        <taxon>Erysipelotrichia</taxon>
        <taxon>Erysipelotrichales</taxon>
        <taxon>Coprobacillaceae</taxon>
        <taxon>Faecalibacillus</taxon>
    </lineage>
</organism>
<dbReference type="Gene3D" id="3.40.50.10490">
    <property type="entry name" value="Glucose-6-phosphate isomerase like protein, domain 1"/>
    <property type="match status" value="1"/>
</dbReference>
<comment type="caution">
    <text evidence="2">The sequence shown here is derived from an EMBL/GenBank/DDBJ whole genome shotgun (WGS) entry which is preliminary data.</text>
</comment>
<evidence type="ECO:0000259" key="1">
    <source>
        <dbReference type="PROSITE" id="PS51071"/>
    </source>
</evidence>
<feature type="domain" description="HTH rpiR-type" evidence="1">
    <location>
        <begin position="1"/>
        <end position="76"/>
    </location>
</feature>
<dbReference type="InterPro" id="IPR036388">
    <property type="entry name" value="WH-like_DNA-bd_sf"/>
</dbReference>
<dbReference type="InterPro" id="IPR035472">
    <property type="entry name" value="RpiR-like_SIS"/>
</dbReference>
<protein>
    <submittedName>
        <fullName evidence="2">MurR/RpiR family transcriptional regulator</fullName>
    </submittedName>
</protein>
<dbReference type="InterPro" id="IPR009057">
    <property type="entry name" value="Homeodomain-like_sf"/>
</dbReference>
<evidence type="ECO:0000313" key="3">
    <source>
        <dbReference type="Proteomes" id="UP000240974"/>
    </source>
</evidence>
<evidence type="ECO:0000313" key="2">
    <source>
        <dbReference type="EMBL" id="PST42987.1"/>
    </source>
</evidence>
<dbReference type="InterPro" id="IPR000281">
    <property type="entry name" value="HTH_RpiR"/>
</dbReference>
<dbReference type="Proteomes" id="UP000240974">
    <property type="component" value="Unassembled WGS sequence"/>
</dbReference>
<dbReference type="PROSITE" id="PS51071">
    <property type="entry name" value="HTH_RPIR"/>
    <property type="match status" value="1"/>
</dbReference>
<reference evidence="2 3" key="1">
    <citation type="journal article" date="2019" name="Int. J. Syst. Evol. Microbiol.">
        <title>Faecalibacillus intestinalis gen. nov., sp. nov. and Faecalibacillus faecis sp. nov., isolated from human faeces.</title>
        <authorList>
            <person name="Seo B."/>
            <person name="Jeon K."/>
            <person name="Baek I."/>
            <person name="Lee Y.M."/>
            <person name="Baek K."/>
            <person name="Ko G."/>
        </authorList>
    </citation>
    <scope>NUCLEOTIDE SEQUENCE [LARGE SCALE GENOMIC DNA]</scope>
    <source>
        <strain evidence="2 3">SNUG30099</strain>
    </source>
</reference>
<dbReference type="GO" id="GO:0003677">
    <property type="term" value="F:DNA binding"/>
    <property type="evidence" value="ECO:0007669"/>
    <property type="project" value="InterPro"/>
</dbReference>
<keyword evidence="3" id="KW-1185">Reference proteome</keyword>
<dbReference type="GO" id="GO:1901135">
    <property type="term" value="P:carbohydrate derivative metabolic process"/>
    <property type="evidence" value="ECO:0007669"/>
    <property type="project" value="InterPro"/>
</dbReference>
<dbReference type="SUPFAM" id="SSF53697">
    <property type="entry name" value="SIS domain"/>
    <property type="match status" value="1"/>
</dbReference>
<dbReference type="AlphaFoldDB" id="A0A2T3G617"/>
<dbReference type="RefSeq" id="WP_107029162.1">
    <property type="nucleotide sequence ID" value="NZ_JAQEDC010000004.1"/>
</dbReference>
<dbReference type="SUPFAM" id="SSF46689">
    <property type="entry name" value="Homeodomain-like"/>
    <property type="match status" value="1"/>
</dbReference>
<dbReference type="EMBL" id="PYLQ01000002">
    <property type="protein sequence ID" value="PST42987.1"/>
    <property type="molecule type" value="Genomic_DNA"/>
</dbReference>
<dbReference type="InterPro" id="IPR047640">
    <property type="entry name" value="RpiR-like"/>
</dbReference>
<dbReference type="CDD" id="cd05013">
    <property type="entry name" value="SIS_RpiR"/>
    <property type="match status" value="1"/>
</dbReference>
<dbReference type="InterPro" id="IPR046348">
    <property type="entry name" value="SIS_dom_sf"/>
</dbReference>
<dbReference type="GO" id="GO:0097367">
    <property type="term" value="F:carbohydrate derivative binding"/>
    <property type="evidence" value="ECO:0007669"/>
    <property type="project" value="InterPro"/>
</dbReference>